<keyword evidence="5 7" id="KW-1133">Transmembrane helix</keyword>
<dbReference type="Gene3D" id="3.30.240.20">
    <property type="entry name" value="bsu07140 like domains"/>
    <property type="match status" value="2"/>
</dbReference>
<accession>A0A0D0QB91</accession>
<evidence type="ECO:0000256" key="6">
    <source>
        <dbReference type="ARBA" id="ARBA00023136"/>
    </source>
</evidence>
<dbReference type="InterPro" id="IPR023090">
    <property type="entry name" value="UPF0702_alpha/beta_dom_sf"/>
</dbReference>
<reference evidence="10 11" key="1">
    <citation type="submission" date="2015-01" db="EMBL/GenBank/DDBJ databases">
        <title>Draft genome of Anoxybacillus thermarum strain AF/04.</title>
        <authorList>
            <person name="Poli A."/>
            <person name="Nicolaus B."/>
            <person name="Chan K.-G."/>
            <person name="Kahar U.M."/>
            <person name="Yaakob A.S."/>
            <person name="Chan C.S."/>
            <person name="Goh K.M."/>
        </authorList>
    </citation>
    <scope>NUCLEOTIDE SEQUENCE [LARGE SCALE GENOMIC DNA]</scope>
    <source>
        <strain evidence="10 11">AF/04</strain>
    </source>
</reference>
<gene>
    <name evidence="10" type="ORF">LH47_00597</name>
</gene>
<evidence type="ECO:0000256" key="3">
    <source>
        <dbReference type="ARBA" id="ARBA00022475"/>
    </source>
</evidence>
<dbReference type="RefSeq" id="WP_043964678.1">
    <property type="nucleotide sequence ID" value="NZ_JXTH01000007.1"/>
</dbReference>
<evidence type="ECO:0000313" key="11">
    <source>
        <dbReference type="Proteomes" id="UP000032102"/>
    </source>
</evidence>
<keyword evidence="11" id="KW-1185">Reference proteome</keyword>
<dbReference type="PATRIC" id="fig|404937.3.peg.612"/>
<dbReference type="EMBL" id="JXTH01000007">
    <property type="protein sequence ID" value="KIQ95343.1"/>
    <property type="molecule type" value="Genomic_DNA"/>
</dbReference>
<keyword evidence="3" id="KW-1003">Cell membrane</keyword>
<feature type="transmembrane region" description="Helical" evidence="7">
    <location>
        <begin position="6"/>
        <end position="26"/>
    </location>
</feature>
<keyword evidence="4 7" id="KW-0812">Transmembrane</keyword>
<evidence type="ECO:0000256" key="2">
    <source>
        <dbReference type="ARBA" id="ARBA00006448"/>
    </source>
</evidence>
<evidence type="ECO:0000256" key="5">
    <source>
        <dbReference type="ARBA" id="ARBA00022989"/>
    </source>
</evidence>
<keyword evidence="6 7" id="KW-0472">Membrane</keyword>
<sequence length="225" mass="25643">MSEFRQIAIELVVGYIALFIMAKILGRTQITQITPFDFISALVLGELVGNGLYDSEVGLSKVLFAIGLWGLLIYTTEMITQKKKELRELLEGKPVIVISKGKILYEALKQTKLDLNQLQHLLRARNVFSVREVEYAILETDGTVSVMKKAPFEQPTRQDQNISACEATLPVTVIIDGEVIWDNLQENGWDEQWLKKHIRHAGFENYNDILYAEWQDGKGMHVQAY</sequence>
<feature type="domain" description="YetF C-terminal" evidence="8">
    <location>
        <begin position="82"/>
        <end position="215"/>
    </location>
</feature>
<proteinExistence type="inferred from homology"/>
<evidence type="ECO:0000259" key="8">
    <source>
        <dbReference type="Pfam" id="PF04239"/>
    </source>
</evidence>
<evidence type="ECO:0000256" key="7">
    <source>
        <dbReference type="SAM" id="Phobius"/>
    </source>
</evidence>
<dbReference type="Pfam" id="PF04239">
    <property type="entry name" value="DUF421"/>
    <property type="match status" value="1"/>
</dbReference>
<dbReference type="PANTHER" id="PTHR34582:SF5">
    <property type="entry name" value="UPF0702 TRANSMEMBRANE PROTEIN YETF"/>
    <property type="match status" value="1"/>
</dbReference>
<evidence type="ECO:0000259" key="9">
    <source>
        <dbReference type="Pfam" id="PF20730"/>
    </source>
</evidence>
<evidence type="ECO:0000256" key="4">
    <source>
        <dbReference type="ARBA" id="ARBA00022692"/>
    </source>
</evidence>
<dbReference type="InterPro" id="IPR048454">
    <property type="entry name" value="YetF_N"/>
</dbReference>
<name>A0A0D0QB91_9BACL</name>
<dbReference type="Pfam" id="PF20730">
    <property type="entry name" value="YetF_N"/>
    <property type="match status" value="1"/>
</dbReference>
<protein>
    <recommendedName>
        <fullName evidence="12">DUF421 domain-containing protein</fullName>
    </recommendedName>
</protein>
<comment type="caution">
    <text evidence="10">The sequence shown here is derived from an EMBL/GenBank/DDBJ whole genome shotgun (WGS) entry which is preliminary data.</text>
</comment>
<evidence type="ECO:0008006" key="12">
    <source>
        <dbReference type="Google" id="ProtNLM"/>
    </source>
</evidence>
<organism evidence="10 11">
    <name type="scientific">Anoxybacillus thermarum</name>
    <dbReference type="NCBI Taxonomy" id="404937"/>
    <lineage>
        <taxon>Bacteria</taxon>
        <taxon>Bacillati</taxon>
        <taxon>Bacillota</taxon>
        <taxon>Bacilli</taxon>
        <taxon>Bacillales</taxon>
        <taxon>Anoxybacillaceae</taxon>
        <taxon>Anoxybacillus</taxon>
    </lineage>
</organism>
<comment type="similarity">
    <text evidence="2">Belongs to the UPF0702 family.</text>
</comment>
<feature type="domain" description="YetF-like N-terminal transmembrane" evidence="9">
    <location>
        <begin position="6"/>
        <end position="79"/>
    </location>
</feature>
<dbReference type="Proteomes" id="UP000032102">
    <property type="component" value="Unassembled WGS sequence"/>
</dbReference>
<evidence type="ECO:0000256" key="1">
    <source>
        <dbReference type="ARBA" id="ARBA00004651"/>
    </source>
</evidence>
<comment type="subcellular location">
    <subcellularLocation>
        <location evidence="1">Cell membrane</location>
        <topology evidence="1">Multi-pass membrane protein</topology>
    </subcellularLocation>
</comment>
<dbReference type="GO" id="GO:0005886">
    <property type="term" value="C:plasma membrane"/>
    <property type="evidence" value="ECO:0007669"/>
    <property type="project" value="UniProtKB-SubCell"/>
</dbReference>
<feature type="transmembrane region" description="Helical" evidence="7">
    <location>
        <begin position="59"/>
        <end position="79"/>
    </location>
</feature>
<dbReference type="PANTHER" id="PTHR34582">
    <property type="entry name" value="UPF0702 TRANSMEMBRANE PROTEIN YCAP"/>
    <property type="match status" value="1"/>
</dbReference>
<dbReference type="AlphaFoldDB" id="A0A0D0QB91"/>
<evidence type="ECO:0000313" key="10">
    <source>
        <dbReference type="EMBL" id="KIQ95343.1"/>
    </source>
</evidence>
<dbReference type="InterPro" id="IPR007353">
    <property type="entry name" value="DUF421"/>
</dbReference>